<accession>A0A0B7BVE8</accession>
<sequence length="54" mass="5972">MPLVLKTNSSSSNILSLAEFCHPNSPSEFLSLICQMSHLYSCHVQTTSYLLNPS</sequence>
<name>A0A0B7BVE8_9EUPU</name>
<organism evidence="1">
    <name type="scientific">Arion vulgaris</name>
    <dbReference type="NCBI Taxonomy" id="1028688"/>
    <lineage>
        <taxon>Eukaryota</taxon>
        <taxon>Metazoa</taxon>
        <taxon>Spiralia</taxon>
        <taxon>Lophotrochozoa</taxon>
        <taxon>Mollusca</taxon>
        <taxon>Gastropoda</taxon>
        <taxon>Heterobranchia</taxon>
        <taxon>Euthyneura</taxon>
        <taxon>Panpulmonata</taxon>
        <taxon>Eupulmonata</taxon>
        <taxon>Stylommatophora</taxon>
        <taxon>Helicina</taxon>
        <taxon>Arionoidea</taxon>
        <taxon>Arionidae</taxon>
        <taxon>Arion</taxon>
    </lineage>
</organism>
<gene>
    <name evidence="1" type="primary">ORF210583</name>
</gene>
<evidence type="ECO:0000313" key="1">
    <source>
        <dbReference type="EMBL" id="CEK96130.1"/>
    </source>
</evidence>
<protein>
    <submittedName>
        <fullName evidence="1">Uncharacterized protein</fullName>
    </submittedName>
</protein>
<dbReference type="EMBL" id="HACG01049265">
    <property type="protein sequence ID" value="CEK96130.1"/>
    <property type="molecule type" value="Transcribed_RNA"/>
</dbReference>
<proteinExistence type="predicted"/>
<reference evidence="1" key="1">
    <citation type="submission" date="2014-12" db="EMBL/GenBank/DDBJ databases">
        <title>Insight into the proteome of Arion vulgaris.</title>
        <authorList>
            <person name="Aradska J."/>
            <person name="Bulat T."/>
            <person name="Smidak R."/>
            <person name="Sarate P."/>
            <person name="Gangsoo J."/>
            <person name="Sialana F."/>
            <person name="Bilban M."/>
            <person name="Lubec G."/>
        </authorList>
    </citation>
    <scope>NUCLEOTIDE SEQUENCE</scope>
    <source>
        <tissue evidence="1">Skin</tissue>
    </source>
</reference>
<feature type="non-terminal residue" evidence="1">
    <location>
        <position position="54"/>
    </location>
</feature>
<dbReference type="AlphaFoldDB" id="A0A0B7BVE8"/>